<dbReference type="InterPro" id="IPR027328">
    <property type="entry name" value="MAPRE"/>
</dbReference>
<evidence type="ECO:0000256" key="3">
    <source>
        <dbReference type="ARBA" id="ARBA00022490"/>
    </source>
</evidence>
<organism evidence="7 8">
    <name type="scientific">Trichobilharzia regenti</name>
    <name type="common">Nasal bird schistosome</name>
    <dbReference type="NCBI Taxonomy" id="157069"/>
    <lineage>
        <taxon>Eukaryota</taxon>
        <taxon>Metazoa</taxon>
        <taxon>Spiralia</taxon>
        <taxon>Lophotrochozoa</taxon>
        <taxon>Platyhelminthes</taxon>
        <taxon>Trematoda</taxon>
        <taxon>Digenea</taxon>
        <taxon>Strigeidida</taxon>
        <taxon>Schistosomatoidea</taxon>
        <taxon>Schistosomatidae</taxon>
        <taxon>Trichobilharzia</taxon>
    </lineage>
</organism>
<reference evidence="7" key="1">
    <citation type="submission" date="2022-06" db="EMBL/GenBank/DDBJ databases">
        <authorList>
            <person name="Berger JAMES D."/>
            <person name="Berger JAMES D."/>
        </authorList>
    </citation>
    <scope>NUCLEOTIDE SEQUENCE [LARGE SCALE GENOMIC DNA]</scope>
</reference>
<evidence type="ECO:0000256" key="4">
    <source>
        <dbReference type="ARBA" id="ARBA00023212"/>
    </source>
</evidence>
<name>A0AA85JI26_TRIRE</name>
<comment type="similarity">
    <text evidence="2">Belongs to the MAPRE family.</text>
</comment>
<dbReference type="GO" id="GO:0008017">
    <property type="term" value="F:microtubule binding"/>
    <property type="evidence" value="ECO:0007669"/>
    <property type="project" value="InterPro"/>
</dbReference>
<keyword evidence="3" id="KW-0963">Cytoplasm</keyword>
<feature type="region of interest" description="Disordered" evidence="5">
    <location>
        <begin position="135"/>
        <end position="167"/>
    </location>
</feature>
<dbReference type="CDD" id="cd00014">
    <property type="entry name" value="CH_SF"/>
    <property type="match status" value="1"/>
</dbReference>
<dbReference type="InterPro" id="IPR036872">
    <property type="entry name" value="CH_dom_sf"/>
</dbReference>
<accession>A0AA85JI26</accession>
<evidence type="ECO:0000256" key="5">
    <source>
        <dbReference type="SAM" id="MobiDB-lite"/>
    </source>
</evidence>
<comment type="subcellular location">
    <subcellularLocation>
        <location evidence="1">Cytoplasm</location>
        <location evidence="1">Cytoskeleton</location>
    </subcellularLocation>
</comment>
<dbReference type="FunFam" id="1.10.418.10:FF:000007">
    <property type="entry name" value="Microtubule-associated protein, RP/EB family, member 2"/>
    <property type="match status" value="1"/>
</dbReference>
<proteinExistence type="inferred from homology"/>
<feature type="domain" description="Calponin-homology (CH)" evidence="6">
    <location>
        <begin position="19"/>
        <end position="121"/>
    </location>
</feature>
<keyword evidence="4" id="KW-0206">Cytoskeleton</keyword>
<dbReference type="WBParaSite" id="TREG1_20640.1">
    <property type="protein sequence ID" value="TREG1_20640.1"/>
    <property type="gene ID" value="TREG1_20640"/>
</dbReference>
<dbReference type="AlphaFoldDB" id="A0AA85JI26"/>
<dbReference type="InterPro" id="IPR001715">
    <property type="entry name" value="CH_dom"/>
</dbReference>
<evidence type="ECO:0000256" key="2">
    <source>
        <dbReference type="ARBA" id="ARBA00010729"/>
    </source>
</evidence>
<keyword evidence="7" id="KW-1185">Reference proteome</keyword>
<dbReference type="PROSITE" id="PS50021">
    <property type="entry name" value="CH"/>
    <property type="match status" value="1"/>
</dbReference>
<evidence type="ECO:0000313" key="8">
    <source>
        <dbReference type="WBParaSite" id="TREG1_20640.1"/>
    </source>
</evidence>
<protein>
    <recommendedName>
        <fullName evidence="6">Calponin-homology (CH) domain-containing protein</fullName>
    </recommendedName>
</protein>
<dbReference type="GO" id="GO:0005856">
    <property type="term" value="C:cytoskeleton"/>
    <property type="evidence" value="ECO:0007669"/>
    <property type="project" value="UniProtKB-SubCell"/>
</dbReference>
<evidence type="ECO:0000256" key="1">
    <source>
        <dbReference type="ARBA" id="ARBA00004245"/>
    </source>
</evidence>
<evidence type="ECO:0000259" key="6">
    <source>
        <dbReference type="PROSITE" id="PS50021"/>
    </source>
</evidence>
<evidence type="ECO:0000313" key="7">
    <source>
        <dbReference type="Proteomes" id="UP000050795"/>
    </source>
</evidence>
<dbReference type="SUPFAM" id="SSF47576">
    <property type="entry name" value="Calponin-homology domain, CH-domain"/>
    <property type="match status" value="1"/>
</dbReference>
<sequence>MGSAPKAVNVHSTNQMTENLSRSEILQWVNHSLKCNYERIEDLCTGAAYCQLVDMLFPGTLDFKKIKFNAQTEYESTRNFKVLQSLFRKHGVDKEFPIEKLVKGQSQENFEFLQWFKRMFDANYDGHPYDASSARGGQKILGSGKPNQPQPNPTASRRRGWSIFPTR</sequence>
<dbReference type="Gene3D" id="1.10.418.10">
    <property type="entry name" value="Calponin-like domain"/>
    <property type="match status" value="1"/>
</dbReference>
<dbReference type="Proteomes" id="UP000050795">
    <property type="component" value="Unassembled WGS sequence"/>
</dbReference>
<dbReference type="Pfam" id="PF00307">
    <property type="entry name" value="CH"/>
    <property type="match status" value="1"/>
</dbReference>
<dbReference type="PANTHER" id="PTHR10623">
    <property type="entry name" value="MICROTUBULE-ASSOCIATED PROTEIN RP/EB FAMILY MEMBER"/>
    <property type="match status" value="1"/>
</dbReference>
<reference evidence="8" key="2">
    <citation type="submission" date="2023-11" db="UniProtKB">
        <authorList>
            <consortium name="WormBaseParasite"/>
        </authorList>
    </citation>
    <scope>IDENTIFICATION</scope>
</reference>